<dbReference type="CDD" id="cd00298">
    <property type="entry name" value="ACD_sHsps_p23-like"/>
    <property type="match status" value="1"/>
</dbReference>
<dbReference type="OrthoDB" id="1431247at2759"/>
<gene>
    <name evidence="9" type="ORF">J5N97_027503</name>
</gene>
<evidence type="ECO:0000256" key="4">
    <source>
        <dbReference type="PROSITE-ProRule" id="PRU00285"/>
    </source>
</evidence>
<proteinExistence type="inferred from homology"/>
<dbReference type="PANTHER" id="PTHR43670">
    <property type="entry name" value="HEAT SHOCK PROTEIN 26"/>
    <property type="match status" value="1"/>
</dbReference>
<dbReference type="GO" id="GO:0034605">
    <property type="term" value="P:cellular response to heat"/>
    <property type="evidence" value="ECO:0007669"/>
    <property type="project" value="TreeGrafter"/>
</dbReference>
<comment type="similarity">
    <text evidence="4 5">Belongs to the small heat shock protein (HSP20) family.</text>
</comment>
<comment type="caution">
    <text evidence="9">The sequence shown here is derived from an EMBL/GenBank/DDBJ whole genome shotgun (WGS) entry which is preliminary data.</text>
</comment>
<evidence type="ECO:0000256" key="3">
    <source>
        <dbReference type="ARBA" id="ARBA00022821"/>
    </source>
</evidence>
<name>A0A9D5C496_9LILI</name>
<dbReference type="AlphaFoldDB" id="A0A9D5C496"/>
<evidence type="ECO:0000256" key="1">
    <source>
        <dbReference type="ARBA" id="ARBA00004162"/>
    </source>
</evidence>
<feature type="compositionally biased region" description="Basic and acidic residues" evidence="6">
    <location>
        <begin position="112"/>
        <end position="160"/>
    </location>
</feature>
<dbReference type="SUPFAM" id="SSF49764">
    <property type="entry name" value="HSP20-like chaperones"/>
    <property type="match status" value="1"/>
</dbReference>
<keyword evidence="7" id="KW-0472">Membrane</keyword>
<organism evidence="9 10">
    <name type="scientific">Dioscorea zingiberensis</name>
    <dbReference type="NCBI Taxonomy" id="325984"/>
    <lineage>
        <taxon>Eukaryota</taxon>
        <taxon>Viridiplantae</taxon>
        <taxon>Streptophyta</taxon>
        <taxon>Embryophyta</taxon>
        <taxon>Tracheophyta</taxon>
        <taxon>Spermatophyta</taxon>
        <taxon>Magnoliopsida</taxon>
        <taxon>Liliopsida</taxon>
        <taxon>Dioscoreales</taxon>
        <taxon>Dioscoreaceae</taxon>
        <taxon>Dioscorea</taxon>
    </lineage>
</organism>
<dbReference type="GO" id="GO:0005886">
    <property type="term" value="C:plasma membrane"/>
    <property type="evidence" value="ECO:0007669"/>
    <property type="project" value="UniProtKB-SubCell"/>
</dbReference>
<keyword evidence="3" id="KW-0611">Plant defense</keyword>
<dbReference type="GO" id="GO:0006952">
    <property type="term" value="P:defense response"/>
    <property type="evidence" value="ECO:0007669"/>
    <property type="project" value="UniProtKB-KW"/>
</dbReference>
<reference evidence="9" key="1">
    <citation type="submission" date="2021-03" db="EMBL/GenBank/DDBJ databases">
        <authorList>
            <person name="Li Z."/>
            <person name="Yang C."/>
        </authorList>
    </citation>
    <scope>NUCLEOTIDE SEQUENCE</scope>
    <source>
        <strain evidence="9">Dzin_1.0</strain>
        <tissue evidence="9">Leaf</tissue>
    </source>
</reference>
<evidence type="ECO:0000259" key="8">
    <source>
        <dbReference type="PROSITE" id="PS01031"/>
    </source>
</evidence>
<evidence type="ECO:0000313" key="10">
    <source>
        <dbReference type="Proteomes" id="UP001085076"/>
    </source>
</evidence>
<dbReference type="InterPro" id="IPR008978">
    <property type="entry name" value="HSP20-like_chaperone"/>
</dbReference>
<feature type="transmembrane region" description="Helical" evidence="7">
    <location>
        <begin position="180"/>
        <end position="200"/>
    </location>
</feature>
<evidence type="ECO:0000256" key="2">
    <source>
        <dbReference type="ARBA" id="ARBA00022475"/>
    </source>
</evidence>
<reference evidence="9" key="2">
    <citation type="journal article" date="2022" name="Hortic Res">
        <title>The genome of Dioscorea zingiberensis sheds light on the biosynthesis, origin and evolution of the medicinally important diosgenin saponins.</title>
        <authorList>
            <person name="Li Y."/>
            <person name="Tan C."/>
            <person name="Li Z."/>
            <person name="Guo J."/>
            <person name="Li S."/>
            <person name="Chen X."/>
            <person name="Wang C."/>
            <person name="Dai X."/>
            <person name="Yang H."/>
            <person name="Song W."/>
            <person name="Hou L."/>
            <person name="Xu J."/>
            <person name="Tong Z."/>
            <person name="Xu A."/>
            <person name="Yuan X."/>
            <person name="Wang W."/>
            <person name="Yang Q."/>
            <person name="Chen L."/>
            <person name="Sun Z."/>
            <person name="Wang K."/>
            <person name="Pan B."/>
            <person name="Chen J."/>
            <person name="Bao Y."/>
            <person name="Liu F."/>
            <person name="Qi X."/>
            <person name="Gang D.R."/>
            <person name="Wen J."/>
            <person name="Li J."/>
        </authorList>
    </citation>
    <scope>NUCLEOTIDE SEQUENCE</scope>
    <source>
        <strain evidence="9">Dzin_1.0</strain>
    </source>
</reference>
<feature type="domain" description="SHSP" evidence="8">
    <location>
        <begin position="1"/>
        <end position="106"/>
    </location>
</feature>
<accession>A0A9D5C496</accession>
<dbReference type="PANTHER" id="PTHR43670:SF114">
    <property type="entry name" value="OS05G0592000 PROTEIN"/>
    <property type="match status" value="1"/>
</dbReference>
<evidence type="ECO:0000313" key="9">
    <source>
        <dbReference type="EMBL" id="KAJ0966365.1"/>
    </source>
</evidence>
<keyword evidence="7" id="KW-0812">Transmembrane</keyword>
<evidence type="ECO:0000256" key="7">
    <source>
        <dbReference type="SAM" id="Phobius"/>
    </source>
</evidence>
<keyword evidence="2" id="KW-1003">Cell membrane</keyword>
<dbReference type="InterPro" id="IPR002068">
    <property type="entry name" value="A-crystallin/Hsp20_dom"/>
</dbReference>
<dbReference type="Gene3D" id="2.60.40.790">
    <property type="match status" value="1"/>
</dbReference>
<keyword evidence="10" id="KW-1185">Reference proteome</keyword>
<protein>
    <recommendedName>
        <fullName evidence="8">SHSP domain-containing protein</fullName>
    </recommendedName>
</protein>
<evidence type="ECO:0000256" key="5">
    <source>
        <dbReference type="RuleBase" id="RU003616"/>
    </source>
</evidence>
<dbReference type="Pfam" id="PF00011">
    <property type="entry name" value="HSP20"/>
    <property type="match status" value="1"/>
</dbReference>
<dbReference type="PROSITE" id="PS01031">
    <property type="entry name" value="SHSP"/>
    <property type="match status" value="1"/>
</dbReference>
<feature type="region of interest" description="Disordered" evidence="6">
    <location>
        <begin position="97"/>
        <end position="172"/>
    </location>
</feature>
<evidence type="ECO:0000256" key="6">
    <source>
        <dbReference type="SAM" id="MobiDB-lite"/>
    </source>
</evidence>
<sequence>MYRDFEPVFELVQEENMETLIIYLPDFKIEDIRVQIDSRSNLLIGGVRRLGQNEWVRFTKNFKIPDDCNADEIKANFSDETLQIWMPKKLITKVAPEKQKPEIIQEPPAIPKTEEGESKQRKRVEEEVGRREPEMMKDEKDDAKKEEDKLFPDSKTEMKQKAKVGNGTTLGLGEDKPKELLVNVVVALIVLLGIGMYVTFKMRKS</sequence>
<comment type="subcellular location">
    <subcellularLocation>
        <location evidence="1">Cell membrane</location>
        <topology evidence="1">Single-pass membrane protein</topology>
    </subcellularLocation>
</comment>
<dbReference type="EMBL" id="JAGGNH010000008">
    <property type="protein sequence ID" value="KAJ0966365.1"/>
    <property type="molecule type" value="Genomic_DNA"/>
</dbReference>
<keyword evidence="7" id="KW-1133">Transmembrane helix</keyword>
<dbReference type="Proteomes" id="UP001085076">
    <property type="component" value="Miscellaneous, Linkage group lg08"/>
</dbReference>